<protein>
    <submittedName>
        <fullName evidence="1">Uncharacterized protein</fullName>
    </submittedName>
</protein>
<evidence type="ECO:0000313" key="2">
    <source>
        <dbReference type="Proteomes" id="UP000268857"/>
    </source>
</evidence>
<sequence>MFDESHKFCPSLLFTGESIPTPPQQFTPFDIPSTKLPSAFVTAAMKLFEQGLADPRGCQYQEIEVGTGSCWTGDAGVVKVRGWVLPTPRKDKQHFAICWNGLVYPVVSVGATANVQEDVLKAIQQEFGARCIDGFDFARSEWFSIFERSRSPIKVCLLLRLGEIALAEMFWTTWITKISEDADYRRKNFKDPYLILATEWLWALFDRAVCAHMRGDDKLALLSAELLLPTWPMVEAESKHRGYEYHFSCRDSKESHYLRFLETLPALLLDQQRRAQQLKRQQVLKVGLDKYPDKTNRIHALIEDLEEVFVRQMGQPDYPYLRGHPIVQALIAEGVEAVEPLLACLENDTRLTRTVYFFRDFSRHRKLLSVHEVAYIALTNILKTSFCEKFELTDRLYSQGTEGRQEIAAKIREYLRLNPIRKIFYKLRHRL</sequence>
<dbReference type="STRING" id="211165.GCA_000317285_05281"/>
<reference evidence="1 2" key="1">
    <citation type="journal article" date="2019" name="Genome Biol. Evol.">
        <title>Day and night: Metabolic profiles and evolutionary relationships of six axenic non-marine cyanobacteria.</title>
        <authorList>
            <person name="Will S.E."/>
            <person name="Henke P."/>
            <person name="Boedeker C."/>
            <person name="Huang S."/>
            <person name="Brinkmann H."/>
            <person name="Rohde M."/>
            <person name="Jarek M."/>
            <person name="Friedl T."/>
            <person name="Seufert S."/>
            <person name="Schumacher M."/>
            <person name="Overmann J."/>
            <person name="Neumann-Schaal M."/>
            <person name="Petersen J."/>
        </authorList>
    </citation>
    <scope>NUCLEOTIDE SEQUENCE [LARGE SCALE GENOMIC DNA]</scope>
    <source>
        <strain evidence="1 2">PCC 6912</strain>
    </source>
</reference>
<comment type="caution">
    <text evidence="1">The sequence shown here is derived from an EMBL/GenBank/DDBJ whole genome shotgun (WGS) entry which is preliminary data.</text>
</comment>
<evidence type="ECO:0000313" key="1">
    <source>
        <dbReference type="EMBL" id="RUR86925.1"/>
    </source>
</evidence>
<gene>
    <name evidence="1" type="ORF">PCC6912_03680</name>
</gene>
<dbReference type="Proteomes" id="UP000268857">
    <property type="component" value="Unassembled WGS sequence"/>
</dbReference>
<dbReference type="EMBL" id="RSCJ01000001">
    <property type="protein sequence ID" value="RUR86925.1"/>
    <property type="molecule type" value="Genomic_DNA"/>
</dbReference>
<name>A0A3S0Y2S3_CHLFR</name>
<accession>A0A3S0Y2S3</accession>
<keyword evidence="2" id="KW-1185">Reference proteome</keyword>
<organism evidence="1 2">
    <name type="scientific">Chlorogloeopsis fritschii PCC 6912</name>
    <dbReference type="NCBI Taxonomy" id="211165"/>
    <lineage>
        <taxon>Bacteria</taxon>
        <taxon>Bacillati</taxon>
        <taxon>Cyanobacteriota</taxon>
        <taxon>Cyanophyceae</taxon>
        <taxon>Nostocales</taxon>
        <taxon>Chlorogloeopsidaceae</taxon>
        <taxon>Chlorogloeopsis</taxon>
    </lineage>
</organism>
<proteinExistence type="predicted"/>
<dbReference type="AlphaFoldDB" id="A0A3S0Y2S3"/>
<dbReference type="OrthoDB" id="233915at2"/>